<dbReference type="PANTHER" id="PTHR30474:SF1">
    <property type="entry name" value="PEPTIDOGLYCAN GLYCOSYLTRANSFERASE MRDB"/>
    <property type="match status" value="1"/>
</dbReference>
<dbReference type="Pfam" id="PF01098">
    <property type="entry name" value="FTSW_RODA_SPOVE"/>
    <property type="match status" value="1"/>
</dbReference>
<evidence type="ECO:0000256" key="1">
    <source>
        <dbReference type="ARBA" id="ARBA00004141"/>
    </source>
</evidence>
<feature type="transmembrane region" description="Helical" evidence="6">
    <location>
        <begin position="375"/>
        <end position="397"/>
    </location>
</feature>
<evidence type="ECO:0000256" key="6">
    <source>
        <dbReference type="SAM" id="Phobius"/>
    </source>
</evidence>
<dbReference type="GO" id="GO:0015648">
    <property type="term" value="F:lipid-linked peptidoglycan transporter activity"/>
    <property type="evidence" value="ECO:0007669"/>
    <property type="project" value="TreeGrafter"/>
</dbReference>
<evidence type="ECO:0000256" key="5">
    <source>
        <dbReference type="ARBA" id="ARBA00023136"/>
    </source>
</evidence>
<dbReference type="GO" id="GO:0051301">
    <property type="term" value="P:cell division"/>
    <property type="evidence" value="ECO:0007669"/>
    <property type="project" value="InterPro"/>
</dbReference>
<dbReference type="RefSeq" id="WP_111145681.1">
    <property type="nucleotide sequence ID" value="NZ_QKRB01000036.1"/>
</dbReference>
<organism evidence="7 8">
    <name type="scientific">Paenibacillus sambharensis</name>
    <dbReference type="NCBI Taxonomy" id="1803190"/>
    <lineage>
        <taxon>Bacteria</taxon>
        <taxon>Bacillati</taxon>
        <taxon>Bacillota</taxon>
        <taxon>Bacilli</taxon>
        <taxon>Bacillales</taxon>
        <taxon>Paenibacillaceae</taxon>
        <taxon>Paenibacillus</taxon>
    </lineage>
</organism>
<keyword evidence="3" id="KW-0133">Cell shape</keyword>
<sequence length="444" mass="49774">MMRIRERIEVQQFAASVCEHVKTGEMHKEIKAELYGHIEDHVETMMMSGASEEDAIRRAIQAMGDPTAIGKGLHAAHRPRTEWGLLILVLLLAGTGIFMMFNVDTVYKKLENGMYGLLDKQLFFAGTGIAIMAAFWFFDYRRLKRWSELFFAAGLVLLAISPLVAIKVNGVSAWIGIASLVIYVPRMAIILLIIGLSGMRPAYQLGWKEIALQFIFRGLLPVILFMQMGVYTEGVIYMAALVAVLVRMRIRWTQLVGILMAWIGLLLVTLYSSERLRDRLLSFMYAKDDPLGDGYYYTSTLKAIQDGDWWGNGFSAVNDWLSYIHTDTLLPYFIYCFGWVAGGGLIAMAVSFFYRTIKVSKKAREPFGQGLTAAIAALFMVQISWSVLMIIGLAPFTGVRLPFVSFGGTNTVTDFLLLGLLLSVYRRKDIIPRGSSSTARQAIR</sequence>
<protein>
    <recommendedName>
        <fullName evidence="9">FtsW/RodA/SpoVE family cell cycle protein</fullName>
    </recommendedName>
</protein>
<feature type="transmembrane region" description="Helical" evidence="6">
    <location>
        <begin position="121"/>
        <end position="138"/>
    </location>
</feature>
<dbReference type="OrthoDB" id="2192428at2"/>
<feature type="transmembrane region" description="Helical" evidence="6">
    <location>
        <begin position="234"/>
        <end position="250"/>
    </location>
</feature>
<name>A0A2W1LF53_9BACL</name>
<comment type="subcellular location">
    <subcellularLocation>
        <location evidence="1">Membrane</location>
        <topology evidence="1">Multi-pass membrane protein</topology>
    </subcellularLocation>
</comment>
<dbReference type="NCBIfam" id="NF038403">
    <property type="entry name" value="perm_prefix_1"/>
    <property type="match status" value="1"/>
</dbReference>
<keyword evidence="5 6" id="KW-0472">Membrane</keyword>
<keyword evidence="8" id="KW-1185">Reference proteome</keyword>
<evidence type="ECO:0000313" key="8">
    <source>
        <dbReference type="Proteomes" id="UP000249522"/>
    </source>
</evidence>
<feature type="transmembrane region" description="Helical" evidence="6">
    <location>
        <begin position="255"/>
        <end position="273"/>
    </location>
</feature>
<comment type="caution">
    <text evidence="7">The sequence shown here is derived from an EMBL/GenBank/DDBJ whole genome shotgun (WGS) entry which is preliminary data.</text>
</comment>
<keyword evidence="2 6" id="KW-0812">Transmembrane</keyword>
<dbReference type="AlphaFoldDB" id="A0A2W1LF53"/>
<evidence type="ECO:0000313" key="7">
    <source>
        <dbReference type="EMBL" id="PZD96670.1"/>
    </source>
</evidence>
<dbReference type="GO" id="GO:0032153">
    <property type="term" value="C:cell division site"/>
    <property type="evidence" value="ECO:0007669"/>
    <property type="project" value="TreeGrafter"/>
</dbReference>
<keyword evidence="4 6" id="KW-1133">Transmembrane helix</keyword>
<evidence type="ECO:0000256" key="2">
    <source>
        <dbReference type="ARBA" id="ARBA00022692"/>
    </source>
</evidence>
<feature type="transmembrane region" description="Helical" evidence="6">
    <location>
        <begin position="174"/>
        <end position="198"/>
    </location>
</feature>
<accession>A0A2W1LF53</accession>
<dbReference type="GO" id="GO:0005886">
    <property type="term" value="C:plasma membrane"/>
    <property type="evidence" value="ECO:0007669"/>
    <property type="project" value="TreeGrafter"/>
</dbReference>
<dbReference type="Proteomes" id="UP000249522">
    <property type="component" value="Unassembled WGS sequence"/>
</dbReference>
<dbReference type="GO" id="GO:0008360">
    <property type="term" value="P:regulation of cell shape"/>
    <property type="evidence" value="ECO:0007669"/>
    <property type="project" value="UniProtKB-KW"/>
</dbReference>
<feature type="transmembrane region" description="Helical" evidence="6">
    <location>
        <begin position="332"/>
        <end position="354"/>
    </location>
</feature>
<reference evidence="7 8" key="1">
    <citation type="submission" date="2018-06" db="EMBL/GenBank/DDBJ databases">
        <title>Paenibacillus imtechensis sp. nov.</title>
        <authorList>
            <person name="Pinnaka A.K."/>
            <person name="Singh H."/>
            <person name="Kaur M."/>
        </authorList>
    </citation>
    <scope>NUCLEOTIDE SEQUENCE [LARGE SCALE GENOMIC DNA]</scope>
    <source>
        <strain evidence="7 8">SMB1</strain>
    </source>
</reference>
<dbReference type="InterPro" id="IPR047928">
    <property type="entry name" value="Perm_prefix_1"/>
</dbReference>
<evidence type="ECO:0008006" key="9">
    <source>
        <dbReference type="Google" id="ProtNLM"/>
    </source>
</evidence>
<proteinExistence type="predicted"/>
<gene>
    <name evidence="7" type="ORF">DNH61_05555</name>
</gene>
<evidence type="ECO:0000256" key="4">
    <source>
        <dbReference type="ARBA" id="ARBA00022989"/>
    </source>
</evidence>
<feature type="transmembrane region" description="Helical" evidence="6">
    <location>
        <begin position="403"/>
        <end position="425"/>
    </location>
</feature>
<evidence type="ECO:0000256" key="3">
    <source>
        <dbReference type="ARBA" id="ARBA00022960"/>
    </source>
</evidence>
<dbReference type="InterPro" id="IPR001182">
    <property type="entry name" value="FtsW/RodA"/>
</dbReference>
<feature type="transmembrane region" description="Helical" evidence="6">
    <location>
        <begin position="83"/>
        <end position="101"/>
    </location>
</feature>
<dbReference type="PANTHER" id="PTHR30474">
    <property type="entry name" value="CELL CYCLE PROTEIN"/>
    <property type="match status" value="1"/>
</dbReference>
<dbReference type="EMBL" id="QKRB01000036">
    <property type="protein sequence ID" value="PZD96670.1"/>
    <property type="molecule type" value="Genomic_DNA"/>
</dbReference>